<dbReference type="PANTHER" id="PTHR32009:SF109">
    <property type="entry name" value="TOLL-INTERLEUKIN-RESISTANCE (TIR) DOMAIN FAMILY PROTEIN"/>
    <property type="match status" value="1"/>
</dbReference>
<evidence type="ECO:0000256" key="1">
    <source>
        <dbReference type="ARBA" id="ARBA00023027"/>
    </source>
</evidence>
<keyword evidence="4" id="KW-1185">Reference proteome</keyword>
<dbReference type="EnsemblPlants" id="Bo7g108840.1">
    <property type="protein sequence ID" value="Bo7g108840.1"/>
    <property type="gene ID" value="Bo7g108840"/>
</dbReference>
<dbReference type="Gene3D" id="3.40.50.10140">
    <property type="entry name" value="Toll/interleukin-1 receptor homology (TIR) domain"/>
    <property type="match status" value="1"/>
</dbReference>
<dbReference type="Gramene" id="Bo7g108840.1">
    <property type="protein sequence ID" value="Bo7g108840.1"/>
    <property type="gene ID" value="Bo7g108840"/>
</dbReference>
<dbReference type="Proteomes" id="UP000032141">
    <property type="component" value="Chromosome C7"/>
</dbReference>
<dbReference type="InterPro" id="IPR000157">
    <property type="entry name" value="TIR_dom"/>
</dbReference>
<organism evidence="3 4">
    <name type="scientific">Brassica oleracea var. oleracea</name>
    <dbReference type="NCBI Taxonomy" id="109376"/>
    <lineage>
        <taxon>Eukaryota</taxon>
        <taxon>Viridiplantae</taxon>
        <taxon>Streptophyta</taxon>
        <taxon>Embryophyta</taxon>
        <taxon>Tracheophyta</taxon>
        <taxon>Spermatophyta</taxon>
        <taxon>Magnoliopsida</taxon>
        <taxon>eudicotyledons</taxon>
        <taxon>Gunneridae</taxon>
        <taxon>Pentapetalae</taxon>
        <taxon>rosids</taxon>
        <taxon>malvids</taxon>
        <taxon>Brassicales</taxon>
        <taxon>Brassicaceae</taxon>
        <taxon>Brassiceae</taxon>
        <taxon>Brassica</taxon>
    </lineage>
</organism>
<feature type="domain" description="TIR" evidence="2">
    <location>
        <begin position="6"/>
        <end position="137"/>
    </location>
</feature>
<dbReference type="SMART" id="SM00255">
    <property type="entry name" value="TIR"/>
    <property type="match status" value="1"/>
</dbReference>
<evidence type="ECO:0000313" key="4">
    <source>
        <dbReference type="Proteomes" id="UP000032141"/>
    </source>
</evidence>
<evidence type="ECO:0000313" key="3">
    <source>
        <dbReference type="EnsemblPlants" id="Bo7g108840.1"/>
    </source>
</evidence>
<dbReference type="PROSITE" id="PS50104">
    <property type="entry name" value="TIR"/>
    <property type="match status" value="1"/>
</dbReference>
<dbReference type="SUPFAM" id="SSF52200">
    <property type="entry name" value="Toll/Interleukin receptor TIR domain"/>
    <property type="match status" value="1"/>
</dbReference>
<dbReference type="AlphaFoldDB" id="A0A0D3DFN5"/>
<dbReference type="GO" id="GO:0007165">
    <property type="term" value="P:signal transduction"/>
    <property type="evidence" value="ECO:0007669"/>
    <property type="project" value="InterPro"/>
</dbReference>
<keyword evidence="1" id="KW-0520">NAD</keyword>
<reference evidence="3" key="2">
    <citation type="submission" date="2015-03" db="UniProtKB">
        <authorList>
            <consortium name="EnsemblPlants"/>
        </authorList>
    </citation>
    <scope>IDENTIFICATION</scope>
</reference>
<dbReference type="PANTHER" id="PTHR32009">
    <property type="entry name" value="TMV RESISTANCE PROTEIN N-LIKE"/>
    <property type="match status" value="1"/>
</dbReference>
<accession>A0A0D3DFN5</accession>
<dbReference type="InterPro" id="IPR035897">
    <property type="entry name" value="Toll_tir_struct_dom_sf"/>
</dbReference>
<evidence type="ECO:0000259" key="2">
    <source>
        <dbReference type="PROSITE" id="PS50104"/>
    </source>
</evidence>
<proteinExistence type="predicted"/>
<sequence>MVFQMKKPQVFISFRGKDERKKLLPHLKHHLEASPSNVRVFTDDDNIAQRLDRLYNHIRNSWLVIVIFSVSYLDSSWCLNELLQIKKCLQTKKIKFVMPIFYRKESAEQSFELWRNRVLIRSRNGRKLWGSSLTIQG</sequence>
<dbReference type="Pfam" id="PF01582">
    <property type="entry name" value="TIR"/>
    <property type="match status" value="1"/>
</dbReference>
<reference evidence="3 4" key="1">
    <citation type="journal article" date="2014" name="Genome Biol.">
        <title>Transcriptome and methylome profiling reveals relics of genome dominance in the mesopolyploid Brassica oleracea.</title>
        <authorList>
            <person name="Parkin I.A."/>
            <person name="Koh C."/>
            <person name="Tang H."/>
            <person name="Robinson S.J."/>
            <person name="Kagale S."/>
            <person name="Clarke W.E."/>
            <person name="Town C.D."/>
            <person name="Nixon J."/>
            <person name="Krishnakumar V."/>
            <person name="Bidwell S.L."/>
            <person name="Denoeud F."/>
            <person name="Belcram H."/>
            <person name="Links M.G."/>
            <person name="Just J."/>
            <person name="Clarke C."/>
            <person name="Bender T."/>
            <person name="Huebert T."/>
            <person name="Mason A.S."/>
            <person name="Pires J.C."/>
            <person name="Barker G."/>
            <person name="Moore J."/>
            <person name="Walley P.G."/>
            <person name="Manoli S."/>
            <person name="Batley J."/>
            <person name="Edwards D."/>
            <person name="Nelson M.N."/>
            <person name="Wang X."/>
            <person name="Paterson A.H."/>
            <person name="King G."/>
            <person name="Bancroft I."/>
            <person name="Chalhoub B."/>
            <person name="Sharpe A.G."/>
        </authorList>
    </citation>
    <scope>NUCLEOTIDE SEQUENCE</scope>
    <source>
        <strain evidence="3 4">cv. TO1000</strain>
    </source>
</reference>
<dbReference type="HOGENOM" id="CLU_1867984_0_0_1"/>
<protein>
    <recommendedName>
        <fullName evidence="2">TIR domain-containing protein</fullName>
    </recommendedName>
</protein>
<name>A0A0D3DFN5_BRAOL</name>